<sequence length="68" mass="7905">MLAAGEVPKCDRSSKPKPLPILIISSYILYPKMRSPERNQTKFIPQRRQTQHNVYGLPQYRDRANAVH</sequence>
<evidence type="ECO:0000313" key="2">
    <source>
        <dbReference type="EMBL" id="PHX56545.1"/>
    </source>
</evidence>
<feature type="region of interest" description="Disordered" evidence="1">
    <location>
        <begin position="41"/>
        <end position="68"/>
    </location>
</feature>
<proteinExistence type="predicted"/>
<name>A0A2G4F480_9CYAN</name>
<evidence type="ECO:0000313" key="3">
    <source>
        <dbReference type="Proteomes" id="UP000226442"/>
    </source>
</evidence>
<dbReference type="RefSeq" id="WP_096831210.1">
    <property type="nucleotide sequence ID" value="NZ_NXIB02000017.1"/>
</dbReference>
<protein>
    <submittedName>
        <fullName evidence="2">Uncharacterized protein</fullName>
    </submittedName>
</protein>
<feature type="compositionally biased region" description="Polar residues" evidence="1">
    <location>
        <begin position="41"/>
        <end position="53"/>
    </location>
</feature>
<comment type="caution">
    <text evidence="2">The sequence shown here is derived from an EMBL/GenBank/DDBJ whole genome shotgun (WGS) entry which is preliminary data.</text>
</comment>
<reference evidence="2" key="1">
    <citation type="submission" date="2017-10" db="EMBL/GenBank/DDBJ databases">
        <title>Draft genome sequence of the planktic cyanobacteria Tychonema bourrellyi isolated from alpine lentic freshwater.</title>
        <authorList>
            <person name="Tett A."/>
            <person name="Armanini F."/>
            <person name="Asnicar F."/>
            <person name="Boscaini A."/>
            <person name="Pasolli E."/>
            <person name="Zolfo M."/>
            <person name="Donati C."/>
            <person name="Salmaso N."/>
            <person name="Segata N."/>
        </authorList>
    </citation>
    <scope>NUCLEOTIDE SEQUENCE</scope>
    <source>
        <strain evidence="2">FEM_GT703</strain>
    </source>
</reference>
<dbReference type="Proteomes" id="UP000226442">
    <property type="component" value="Unassembled WGS sequence"/>
</dbReference>
<organism evidence="2 3">
    <name type="scientific">Tychonema bourrellyi FEM_GT703</name>
    <dbReference type="NCBI Taxonomy" id="2040638"/>
    <lineage>
        <taxon>Bacteria</taxon>
        <taxon>Bacillati</taxon>
        <taxon>Cyanobacteriota</taxon>
        <taxon>Cyanophyceae</taxon>
        <taxon>Oscillatoriophycideae</taxon>
        <taxon>Oscillatoriales</taxon>
        <taxon>Microcoleaceae</taxon>
        <taxon>Tychonema</taxon>
    </lineage>
</organism>
<dbReference type="AlphaFoldDB" id="A0A2G4F480"/>
<accession>A0A2G4F480</accession>
<keyword evidence="3" id="KW-1185">Reference proteome</keyword>
<dbReference type="EMBL" id="NXIB02000017">
    <property type="protein sequence ID" value="PHX56545.1"/>
    <property type="molecule type" value="Genomic_DNA"/>
</dbReference>
<gene>
    <name evidence="2" type="ORF">CP500_004660</name>
</gene>
<evidence type="ECO:0000256" key="1">
    <source>
        <dbReference type="SAM" id="MobiDB-lite"/>
    </source>
</evidence>